<evidence type="ECO:0000313" key="3">
    <source>
        <dbReference type="Proteomes" id="UP000053647"/>
    </source>
</evidence>
<accession>A0A0C9TEP8</accession>
<name>A0A0C9TEP8_PAXIN</name>
<sequence>MSQQYLSLKGFRRTKPATLVQSPPQMEEDSVNHNPPAPPLPDDPGVLGYSTPPEDRRLVITKMKATNLFTGLGQIPPGLEQITSGLQYISASLRQIPAGFYVNILVENEEYQTANKPALVDGGMTEWEDHIYLPSDLSSMVELRIYASPELGPMLGRGELRQRFNLSVGDLVQRSNTSRQLYFLPEDRKVVSSWSSLQVTVKLLSPQDTNAIAFCSPVSV</sequence>
<dbReference type="EMBL" id="KN820799">
    <property type="protein sequence ID" value="KIJ05671.1"/>
    <property type="molecule type" value="Genomic_DNA"/>
</dbReference>
<dbReference type="Proteomes" id="UP000053647">
    <property type="component" value="Unassembled WGS sequence"/>
</dbReference>
<reference evidence="2 3" key="1">
    <citation type="submission" date="2014-06" db="EMBL/GenBank/DDBJ databases">
        <authorList>
            <consortium name="DOE Joint Genome Institute"/>
            <person name="Kuo A."/>
            <person name="Kohler A."/>
            <person name="Nagy L.G."/>
            <person name="Floudas D."/>
            <person name="Copeland A."/>
            <person name="Barry K.W."/>
            <person name="Cichocki N."/>
            <person name="Veneault-Fourrey C."/>
            <person name="LaButti K."/>
            <person name="Lindquist E.A."/>
            <person name="Lipzen A."/>
            <person name="Lundell T."/>
            <person name="Morin E."/>
            <person name="Murat C."/>
            <person name="Sun H."/>
            <person name="Tunlid A."/>
            <person name="Henrissat B."/>
            <person name="Grigoriev I.V."/>
            <person name="Hibbett D.S."/>
            <person name="Martin F."/>
            <person name="Nordberg H.P."/>
            <person name="Cantor M.N."/>
            <person name="Hua S.X."/>
        </authorList>
    </citation>
    <scope>NUCLEOTIDE SEQUENCE [LARGE SCALE GENOMIC DNA]</scope>
    <source>
        <strain evidence="2 3">ATCC 200175</strain>
    </source>
</reference>
<keyword evidence="3" id="KW-1185">Reference proteome</keyword>
<evidence type="ECO:0008006" key="4">
    <source>
        <dbReference type="Google" id="ProtNLM"/>
    </source>
</evidence>
<proteinExistence type="predicted"/>
<dbReference type="AlphaFoldDB" id="A0A0C9TEP8"/>
<dbReference type="OrthoDB" id="2665508at2759"/>
<reference evidence="3" key="2">
    <citation type="submission" date="2015-01" db="EMBL/GenBank/DDBJ databases">
        <title>Evolutionary Origins and Diversification of the Mycorrhizal Mutualists.</title>
        <authorList>
            <consortium name="DOE Joint Genome Institute"/>
            <consortium name="Mycorrhizal Genomics Consortium"/>
            <person name="Kohler A."/>
            <person name="Kuo A."/>
            <person name="Nagy L.G."/>
            <person name="Floudas D."/>
            <person name="Copeland A."/>
            <person name="Barry K.W."/>
            <person name="Cichocki N."/>
            <person name="Veneault-Fourrey C."/>
            <person name="LaButti K."/>
            <person name="Lindquist E.A."/>
            <person name="Lipzen A."/>
            <person name="Lundell T."/>
            <person name="Morin E."/>
            <person name="Murat C."/>
            <person name="Riley R."/>
            <person name="Ohm R."/>
            <person name="Sun H."/>
            <person name="Tunlid A."/>
            <person name="Henrissat B."/>
            <person name="Grigoriev I.V."/>
            <person name="Hibbett D.S."/>
            <person name="Martin F."/>
        </authorList>
    </citation>
    <scope>NUCLEOTIDE SEQUENCE [LARGE SCALE GENOMIC DNA]</scope>
    <source>
        <strain evidence="3">ATCC 200175</strain>
    </source>
</reference>
<feature type="region of interest" description="Disordered" evidence="1">
    <location>
        <begin position="1"/>
        <end position="53"/>
    </location>
</feature>
<feature type="non-terminal residue" evidence="2">
    <location>
        <position position="220"/>
    </location>
</feature>
<evidence type="ECO:0000313" key="2">
    <source>
        <dbReference type="EMBL" id="KIJ05671.1"/>
    </source>
</evidence>
<gene>
    <name evidence="2" type="ORF">PAXINDRAFT_21092</name>
</gene>
<evidence type="ECO:0000256" key="1">
    <source>
        <dbReference type="SAM" id="MobiDB-lite"/>
    </source>
</evidence>
<organism evidence="2 3">
    <name type="scientific">Paxillus involutus ATCC 200175</name>
    <dbReference type="NCBI Taxonomy" id="664439"/>
    <lineage>
        <taxon>Eukaryota</taxon>
        <taxon>Fungi</taxon>
        <taxon>Dikarya</taxon>
        <taxon>Basidiomycota</taxon>
        <taxon>Agaricomycotina</taxon>
        <taxon>Agaricomycetes</taxon>
        <taxon>Agaricomycetidae</taxon>
        <taxon>Boletales</taxon>
        <taxon>Paxilineae</taxon>
        <taxon>Paxillaceae</taxon>
        <taxon>Paxillus</taxon>
    </lineage>
</organism>
<dbReference type="HOGENOM" id="CLU_1258798_0_0_1"/>
<protein>
    <recommendedName>
        <fullName evidence="4">C2 domain-containing protein</fullName>
    </recommendedName>
</protein>